<evidence type="ECO:0000313" key="1">
    <source>
        <dbReference type="EMBL" id="GAH53060.1"/>
    </source>
</evidence>
<reference evidence="1" key="1">
    <citation type="journal article" date="2014" name="Front. Microbiol.">
        <title>High frequency of phylogenetically diverse reductive dehalogenase-homologous genes in deep subseafloor sedimentary metagenomes.</title>
        <authorList>
            <person name="Kawai M."/>
            <person name="Futagami T."/>
            <person name="Toyoda A."/>
            <person name="Takaki Y."/>
            <person name="Nishi S."/>
            <person name="Hori S."/>
            <person name="Arai W."/>
            <person name="Tsubouchi T."/>
            <person name="Morono Y."/>
            <person name="Uchiyama I."/>
            <person name="Ito T."/>
            <person name="Fujiyama A."/>
            <person name="Inagaki F."/>
            <person name="Takami H."/>
        </authorList>
    </citation>
    <scope>NUCLEOTIDE SEQUENCE</scope>
    <source>
        <strain evidence="1">Expedition CK06-06</strain>
    </source>
</reference>
<accession>X1H7N6</accession>
<sequence>YTLINKEHPATKAGTITSIDIWASTNITGLIVGTFYTRNGNTLKCRASQAIEGTITAGDLVNKVVSIAAEIGDYIGFYATNGFIEADLAGYAGVWLKVGEYIDPDDEEDYTFSAGIGFSLGGYLSVTHIWEGSDGIQVGDVLIKNPIKVLIDAIAFTDTLIKNPIKVLADGFAFTDTLVKMSIKVLSDAFAFTDTLVKYKTMFRTYTDGFAFTDTLIKSTAKILSDSIAFVDCLVRWRWLAAVRNLTRRRCTQPSVREQNPVDDGNI</sequence>
<organism evidence="1">
    <name type="scientific">marine sediment metagenome</name>
    <dbReference type="NCBI Taxonomy" id="412755"/>
    <lineage>
        <taxon>unclassified sequences</taxon>
        <taxon>metagenomes</taxon>
        <taxon>ecological metagenomes</taxon>
    </lineage>
</organism>
<proteinExistence type="predicted"/>
<feature type="non-terminal residue" evidence="1">
    <location>
        <position position="1"/>
    </location>
</feature>
<name>X1H7N6_9ZZZZ</name>
<dbReference type="AlphaFoldDB" id="X1H7N6"/>
<comment type="caution">
    <text evidence="1">The sequence shown here is derived from an EMBL/GenBank/DDBJ whole genome shotgun (WGS) entry which is preliminary data.</text>
</comment>
<gene>
    <name evidence="1" type="ORF">S03H2_27946</name>
</gene>
<dbReference type="EMBL" id="BARU01016828">
    <property type="protein sequence ID" value="GAH53060.1"/>
    <property type="molecule type" value="Genomic_DNA"/>
</dbReference>
<protein>
    <submittedName>
        <fullName evidence="1">Uncharacterized protein</fullName>
    </submittedName>
</protein>